<proteinExistence type="predicted"/>
<dbReference type="Proteomes" id="UP000605970">
    <property type="component" value="Unassembled WGS sequence"/>
</dbReference>
<comment type="caution">
    <text evidence="1">The sequence shown here is derived from an EMBL/GenBank/DDBJ whole genome shotgun (WGS) entry which is preliminary data.</text>
</comment>
<keyword evidence="2" id="KW-1185">Reference proteome</keyword>
<reference evidence="1" key="1">
    <citation type="journal article" date="2020" name="Ecol. Evol.">
        <title>Genome structure and content of the rice root-knot nematode (Meloidogyne graminicola).</title>
        <authorList>
            <person name="Phan N.T."/>
            <person name="Danchin E.G.J."/>
            <person name="Klopp C."/>
            <person name="Perfus-Barbeoch L."/>
            <person name="Kozlowski D.K."/>
            <person name="Koutsovoulos G.D."/>
            <person name="Lopez-Roques C."/>
            <person name="Bouchez O."/>
            <person name="Zahm M."/>
            <person name="Besnard G."/>
            <person name="Bellafiore S."/>
        </authorList>
    </citation>
    <scope>NUCLEOTIDE SEQUENCE</scope>
    <source>
        <strain evidence="1">VN-18</strain>
    </source>
</reference>
<organism evidence="1 2">
    <name type="scientific">Meloidogyne graminicola</name>
    <dbReference type="NCBI Taxonomy" id="189291"/>
    <lineage>
        <taxon>Eukaryota</taxon>
        <taxon>Metazoa</taxon>
        <taxon>Ecdysozoa</taxon>
        <taxon>Nematoda</taxon>
        <taxon>Chromadorea</taxon>
        <taxon>Rhabditida</taxon>
        <taxon>Tylenchina</taxon>
        <taxon>Tylenchomorpha</taxon>
        <taxon>Tylenchoidea</taxon>
        <taxon>Meloidogynidae</taxon>
        <taxon>Meloidogyninae</taxon>
        <taxon>Meloidogyne</taxon>
    </lineage>
</organism>
<protein>
    <submittedName>
        <fullName evidence="1">Uncharacterized protein</fullName>
    </submittedName>
</protein>
<name>A0A8S9ZPT9_9BILA</name>
<evidence type="ECO:0000313" key="1">
    <source>
        <dbReference type="EMBL" id="KAF7635419.1"/>
    </source>
</evidence>
<accession>A0A8S9ZPT9</accession>
<evidence type="ECO:0000313" key="2">
    <source>
        <dbReference type="Proteomes" id="UP000605970"/>
    </source>
</evidence>
<gene>
    <name evidence="1" type="ORF">Mgra_00005238</name>
</gene>
<sequence length="397" mass="46154">MEMEPITIVNENMGPWSFSRGSNFLMEIQFWSTYITFTLNCIWTMDFTFGRNVYFAFEDIYLLTIEGSNDIELVENIQLLPPDFGTNEQNWKIELRTGDGIMVRGNVKKERSEFKQFYGLKVSLRQLSILDHTSLLLKLIVDIERKIILLGNDLYVSKSLPFDNQHSLSYGEQFEVYFYWDKSSHFEVWLNNQHLDFVFGDTPIYAIQLDRLDPNEKYPYLVQVSGEVDMDDITPIFVVQQTPIESKINMLDSINKPVLKIHGKVMPYDVDDIYSINEQRTFSISFFQEGFDMDTLRPTLVEKQVSFSASFSANKTDSISISRINPNNFRIEQITNLPKSLISMGKDFYFEFGAIDTNRGYFKINKIFYIPYDFASSVGGINKIIVDGYVLLLDIVF</sequence>
<dbReference type="AlphaFoldDB" id="A0A8S9ZPT9"/>
<dbReference type="EMBL" id="JABEBT010000043">
    <property type="protein sequence ID" value="KAF7635419.1"/>
    <property type="molecule type" value="Genomic_DNA"/>
</dbReference>